<keyword evidence="4" id="KW-1185">Reference proteome</keyword>
<proteinExistence type="predicted"/>
<dbReference type="RefSeq" id="WP_119331275.1">
    <property type="nucleotide sequence ID" value="NZ_JBHSJH010000001.1"/>
</dbReference>
<dbReference type="Proteomes" id="UP001595926">
    <property type="component" value="Unassembled WGS sequence"/>
</dbReference>
<accession>A0ABV9TBF4</accession>
<reference evidence="4" key="1">
    <citation type="journal article" date="2019" name="Int. J. Syst. Evol. Microbiol.">
        <title>The Global Catalogue of Microorganisms (GCM) 10K type strain sequencing project: providing services to taxonomists for standard genome sequencing and annotation.</title>
        <authorList>
            <consortium name="The Broad Institute Genomics Platform"/>
            <consortium name="The Broad Institute Genome Sequencing Center for Infectious Disease"/>
            <person name="Wu L."/>
            <person name="Ma J."/>
        </authorList>
    </citation>
    <scope>NUCLEOTIDE SEQUENCE [LARGE SCALE GENOMIC DNA]</scope>
    <source>
        <strain evidence="4">CGMCC 1.13718</strain>
    </source>
</reference>
<keyword evidence="2" id="KW-0812">Transmembrane</keyword>
<feature type="coiled-coil region" evidence="1">
    <location>
        <begin position="551"/>
        <end position="578"/>
    </location>
</feature>
<feature type="transmembrane region" description="Helical" evidence="2">
    <location>
        <begin position="6"/>
        <end position="29"/>
    </location>
</feature>
<dbReference type="EMBL" id="JBHSJH010000001">
    <property type="protein sequence ID" value="MFC4892151.1"/>
    <property type="molecule type" value="Genomic_DNA"/>
</dbReference>
<comment type="caution">
    <text evidence="3">The sequence shown here is derived from an EMBL/GenBank/DDBJ whole genome shotgun (WGS) entry which is preliminary data.</text>
</comment>
<keyword evidence="2" id="KW-0472">Membrane</keyword>
<keyword evidence="2" id="KW-1133">Transmembrane helix</keyword>
<protein>
    <recommendedName>
        <fullName evidence="5">PdpB</fullName>
    </recommendedName>
</protein>
<evidence type="ECO:0000256" key="2">
    <source>
        <dbReference type="SAM" id="Phobius"/>
    </source>
</evidence>
<evidence type="ECO:0000256" key="1">
    <source>
        <dbReference type="SAM" id="Coils"/>
    </source>
</evidence>
<organism evidence="3 4">
    <name type="scientific">Pseudofrancisella aestuarii</name>
    <dbReference type="NCBI Taxonomy" id="2670347"/>
    <lineage>
        <taxon>Bacteria</taxon>
        <taxon>Pseudomonadati</taxon>
        <taxon>Pseudomonadota</taxon>
        <taxon>Gammaproteobacteria</taxon>
        <taxon>Thiotrichales</taxon>
        <taxon>Francisellaceae</taxon>
        <taxon>Pseudofrancisella</taxon>
    </lineage>
</organism>
<gene>
    <name evidence="3" type="ORF">ACFPDQ_03710</name>
</gene>
<keyword evidence="1" id="KW-0175">Coiled coil</keyword>
<evidence type="ECO:0000313" key="3">
    <source>
        <dbReference type="EMBL" id="MFC4892151.1"/>
    </source>
</evidence>
<evidence type="ECO:0000313" key="4">
    <source>
        <dbReference type="Proteomes" id="UP001595926"/>
    </source>
</evidence>
<name>A0ABV9TBF4_9GAMM</name>
<sequence length="1091" mass="126601">MNFIIEYPLITLLIILIFVVGLFFAIAFLKKIMSRPKKQQSISTNIIKTARKLIKRNGIKNKLSGLYIFYGDFSSAKDYLNKLKPNANILNYNDFTYIAIDRTKTTVLVNHDNISNIRVLKNKLNLQYFKLNVCFNISGHNYYEENYLKEICKIFPRQEFKTLVISFYSNESLESIDSFNQAIGKDNTFKLTKDPNIDHKALKNLASKVLNNKDITTKKYFNIVTLNNIGKTISNIYPELKAVDKEIYLYFDLNKPNNVAIKTSISIIRSPRSMIINLISLAFASVFIINILQDLNLKPKITFKDTQDASNEDLTSLSNKFKDRLDGDVILSSIYPSNIKYHYINKQYADIAVSRIITKNFNETTDLSDITAYLIFFEYMDNNYINNNTKNIVKVISSLTSMSEEQLMAVIKYTSPSVKQDVMNSVLQRVNKLYDSGLIQVDPKSKDYLTTKGFNIEYLGLSDTQRTKFINQIYTRYLYRCTIDSVIPEMTKNFVLPTVVSNVFSIYHKNYNLASKSLCNSTFIDSMTKNISVVLRESESKQNFTSFNSMLKNITHVVSSLEENNANIQSENKDASHKITVSLINYVLNNIVNSTYNREELPLTDHVEKELYMRFTPNFYSKEILISPIYSKEYVRDNIITLNKRFDKLITNLKDNYDINPDFIASIYKNSVQHYETNYIQAYNNIIDDLNADNNFEQQINSKESLTLYLSVMTSKDSSFNNLIKFYHDNTDLIPDKEDIEKGKDTKKDKNGKETIYGKLTDYFKGKKKENEFPLYSVIDKSFDENNTYLDSKSYQDYKQIFSQLGGLIKEEGYTKTYKELDKGYKPLEKVYSELSSINNTDNNSLYRLLKTHLDVAVKAIKIIAINDAITNLDNAVSLEYNFMNNQFPLNYNSDKVISNEVLTKQLDTSGYVYTQMKIYLEPLLTYNKDTDQWDSVDLTTPKQRSYVEKFNKVYKLNKFLWDDKGNPKSIDFKLIPISNEANDYTFFSLILDKESFINSLNIDYSHGMKIPYKWNSNEPTTLIIKFKNGTTAQKSYTGDWSILKAIKDAQCNDQNICTWTLQYEGRNYSISFKVESEFLKTLGWQRKEES</sequence>
<evidence type="ECO:0008006" key="5">
    <source>
        <dbReference type="Google" id="ProtNLM"/>
    </source>
</evidence>